<evidence type="ECO:0000256" key="1">
    <source>
        <dbReference type="ARBA" id="ARBA00007337"/>
    </source>
</evidence>
<dbReference type="GO" id="GO:0003723">
    <property type="term" value="F:RNA binding"/>
    <property type="evidence" value="ECO:0007669"/>
    <property type="project" value="InterPro"/>
</dbReference>
<dbReference type="Gene3D" id="3.30.1330.30">
    <property type="match status" value="1"/>
</dbReference>
<feature type="domain" description="Ribosomal protein eL8/eL30/eS12/Gadd45" evidence="3">
    <location>
        <begin position="66"/>
        <end position="140"/>
    </location>
</feature>
<dbReference type="PANTHER" id="PTHR23105">
    <property type="entry name" value="RIBOSOMAL PROTEIN L7AE FAMILY MEMBER"/>
    <property type="match status" value="1"/>
</dbReference>
<dbReference type="PRINTS" id="PR00881">
    <property type="entry name" value="L7ARS6FAMILY"/>
</dbReference>
<dbReference type="EMBL" id="JAVEPI010000003">
    <property type="protein sequence ID" value="KAK1442830.1"/>
    <property type="molecule type" value="Genomic_DNA"/>
</dbReference>
<dbReference type="InterPro" id="IPR018492">
    <property type="entry name" value="Ribosomal_eL8/Nhp2"/>
</dbReference>
<dbReference type="InterPro" id="IPR050257">
    <property type="entry name" value="eL8/uL1-like"/>
</dbReference>
<keyword evidence="5" id="KW-1185">Reference proteome</keyword>
<organism evidence="4 5">
    <name type="scientific">Babesia gibsoni</name>
    <dbReference type="NCBI Taxonomy" id="33632"/>
    <lineage>
        <taxon>Eukaryota</taxon>
        <taxon>Sar</taxon>
        <taxon>Alveolata</taxon>
        <taxon>Apicomplexa</taxon>
        <taxon>Aconoidasida</taxon>
        <taxon>Piroplasmida</taxon>
        <taxon>Babesiidae</taxon>
        <taxon>Babesia</taxon>
    </lineage>
</organism>
<gene>
    <name evidence="4" type="ORF">BgAZ_303480</name>
</gene>
<evidence type="ECO:0000259" key="3">
    <source>
        <dbReference type="Pfam" id="PF01248"/>
    </source>
</evidence>
<evidence type="ECO:0000313" key="4">
    <source>
        <dbReference type="EMBL" id="KAK1442830.1"/>
    </source>
</evidence>
<dbReference type="GO" id="GO:1990904">
    <property type="term" value="C:ribonucleoprotein complex"/>
    <property type="evidence" value="ECO:0007669"/>
    <property type="project" value="UniProtKB-KW"/>
</dbReference>
<name>A0AAD8P8V2_BABGI</name>
<dbReference type="Pfam" id="PF01248">
    <property type="entry name" value="Ribosomal_L7Ae"/>
    <property type="match status" value="1"/>
</dbReference>
<protein>
    <submittedName>
        <fullName evidence="4">Ribosomal protein eL30-like protein</fullName>
    </submittedName>
</protein>
<evidence type="ECO:0000313" key="5">
    <source>
        <dbReference type="Proteomes" id="UP001230268"/>
    </source>
</evidence>
<dbReference type="AlphaFoldDB" id="A0AAD8P8V2"/>
<keyword evidence="4" id="KW-0689">Ribosomal protein</keyword>
<accession>A0AAD8P8V2</accession>
<dbReference type="InterPro" id="IPR004038">
    <property type="entry name" value="Ribosomal_eL8/eL30/eS12/Gad45"/>
</dbReference>
<dbReference type="Proteomes" id="UP001230268">
    <property type="component" value="Unassembled WGS sequence"/>
</dbReference>
<comment type="similarity">
    <text evidence="1">Belongs to the eukaryotic ribosomal protein eL8 family.</text>
</comment>
<sequence>MSDVEDVTMDSGAEEVVYLSPIANPQLTGKSLKRSLKLLKRALALEKLAKQQRLETNTDVDIVLTRLVKRGVQDVTKALRKGLKGIVLLACDVHPIDVVAHLPILCEDANIPYGYVTSKRVLSHVCQSKRPTCVVLVVQPPKDLTQRIKKLVSGKNDKLNYADLYEKVDQLIRSDHPFL</sequence>
<evidence type="ECO:0000256" key="2">
    <source>
        <dbReference type="ARBA" id="ARBA00023274"/>
    </source>
</evidence>
<dbReference type="SUPFAM" id="SSF55315">
    <property type="entry name" value="L30e-like"/>
    <property type="match status" value="1"/>
</dbReference>
<comment type="caution">
    <text evidence="4">The sequence shown here is derived from an EMBL/GenBank/DDBJ whole genome shotgun (WGS) entry which is preliminary data.</text>
</comment>
<keyword evidence="2" id="KW-0687">Ribonucleoprotein</keyword>
<reference evidence="4" key="1">
    <citation type="submission" date="2023-08" db="EMBL/GenBank/DDBJ databases">
        <title>Draft sequence of the Babesia gibsoni genome.</title>
        <authorList>
            <person name="Yamagishi J.Y."/>
            <person name="Xuan X.X."/>
        </authorList>
    </citation>
    <scope>NUCLEOTIDE SEQUENCE</scope>
    <source>
        <strain evidence="4">Azabu</strain>
    </source>
</reference>
<dbReference type="GO" id="GO:0005840">
    <property type="term" value="C:ribosome"/>
    <property type="evidence" value="ECO:0007669"/>
    <property type="project" value="UniProtKB-KW"/>
</dbReference>
<dbReference type="InterPro" id="IPR029064">
    <property type="entry name" value="Ribosomal_eL30-like_sf"/>
</dbReference>
<proteinExistence type="inferred from homology"/>